<name>A0A2T0VWL2_9RHOB</name>
<dbReference type="EMBL" id="PVTP01000009">
    <property type="protein sequence ID" value="PRY76255.1"/>
    <property type="molecule type" value="Genomic_DNA"/>
</dbReference>
<dbReference type="InterPro" id="IPR029044">
    <property type="entry name" value="Nucleotide-diphossugar_trans"/>
</dbReference>
<proteinExistence type="predicted"/>
<reference evidence="1 2" key="1">
    <citation type="submission" date="2018-03" db="EMBL/GenBank/DDBJ databases">
        <title>Genomic Encyclopedia of Archaeal and Bacterial Type Strains, Phase II (KMG-II): from individual species to whole genera.</title>
        <authorList>
            <person name="Goeker M."/>
        </authorList>
    </citation>
    <scope>NUCLEOTIDE SEQUENCE [LARGE SCALE GENOMIC DNA]</scope>
    <source>
        <strain evidence="1 2">DSM 101533</strain>
    </source>
</reference>
<dbReference type="AlphaFoldDB" id="A0A2T0VWL2"/>
<protein>
    <submittedName>
        <fullName evidence="1">Glycosyl transferase family 2</fullName>
    </submittedName>
</protein>
<comment type="caution">
    <text evidence="1">The sequence shown here is derived from an EMBL/GenBank/DDBJ whole genome shotgun (WGS) entry which is preliminary data.</text>
</comment>
<dbReference type="OrthoDB" id="7445868at2"/>
<dbReference type="Pfam" id="PF13704">
    <property type="entry name" value="Glyco_tranf_2_4"/>
    <property type="match status" value="1"/>
</dbReference>
<evidence type="ECO:0000313" key="2">
    <source>
        <dbReference type="Proteomes" id="UP000238007"/>
    </source>
</evidence>
<organism evidence="1 2">
    <name type="scientific">Yoonia maritima</name>
    <dbReference type="NCBI Taxonomy" id="1435347"/>
    <lineage>
        <taxon>Bacteria</taxon>
        <taxon>Pseudomonadati</taxon>
        <taxon>Pseudomonadota</taxon>
        <taxon>Alphaproteobacteria</taxon>
        <taxon>Rhodobacterales</taxon>
        <taxon>Paracoccaceae</taxon>
        <taxon>Yoonia</taxon>
    </lineage>
</organism>
<gene>
    <name evidence="1" type="ORF">CLV80_10954</name>
</gene>
<dbReference type="Proteomes" id="UP000238007">
    <property type="component" value="Unassembled WGS sequence"/>
</dbReference>
<accession>A0A2T0VWL2</accession>
<dbReference type="RefSeq" id="WP_106358375.1">
    <property type="nucleotide sequence ID" value="NZ_PVTP01000009.1"/>
</dbReference>
<evidence type="ECO:0000313" key="1">
    <source>
        <dbReference type="EMBL" id="PRY76255.1"/>
    </source>
</evidence>
<dbReference type="Gene3D" id="3.40.50.150">
    <property type="entry name" value="Vaccinia Virus protein VP39"/>
    <property type="match status" value="1"/>
</dbReference>
<keyword evidence="2" id="KW-1185">Reference proteome</keyword>
<dbReference type="GO" id="GO:0016740">
    <property type="term" value="F:transferase activity"/>
    <property type="evidence" value="ECO:0007669"/>
    <property type="project" value="UniProtKB-KW"/>
</dbReference>
<dbReference type="SUPFAM" id="SSF53448">
    <property type="entry name" value="Nucleotide-diphospho-sugar transferases"/>
    <property type="match status" value="1"/>
</dbReference>
<sequence length="526" mass="59733">MAVVLFSAMRNEGPFLFDWIAYHKSIGFDRICIVTNDCTDGSYPLLKKLSDAGIIHHFDQTVPEDMSPQKSAVQMVHDLRYLVDGDWAIFLDADEYLNVKLADGRVSALVDYLEKRSVEGMLVNWRLFGDSGQDKFSGSYINNTFTRCEVESSYTQFKTLFKVGNLTNGFSPFLHRCQVVPGAAKLSSFIVGSGHELGASTNARARRRHQSWLENGDDAYAFLLDDEVGYDIAQINHYIVRDPLSFEMKKIRGRGHKQKINYSPRHTDDFYKENNKNETTDLSILRWEHAVENTKNELIAECDISGELQAIEDTYNANIQPKGNEPMPTDAALSPTDFPLSFPDKEQEFVRETYKIAQGIIEYGSGGSTRLAAELGIPCVSVESDARWAESLNNVLSATHVQPTAVAMHINIGATKEWGYPQTRRRSDQYWRYPMEVWDDPISNKVDTVLIDGRFRKACFAATLMNIKQETRVLFDDYRGRMIYHDVEVFAKPVRTVGRMAEFLVSPGLMTPQLFSTVIPWFADVR</sequence>
<keyword evidence="1" id="KW-0808">Transferase</keyword>
<dbReference type="InterPro" id="IPR029063">
    <property type="entry name" value="SAM-dependent_MTases_sf"/>
</dbReference>